<dbReference type="SUPFAM" id="SSF55729">
    <property type="entry name" value="Acyl-CoA N-acyltransferases (Nat)"/>
    <property type="match status" value="1"/>
</dbReference>
<dbReference type="PROSITE" id="PS51186">
    <property type="entry name" value="GNAT"/>
    <property type="match status" value="1"/>
</dbReference>
<dbReference type="RefSeq" id="WP_377010574.1">
    <property type="nucleotide sequence ID" value="NZ_JBHSLV010000034.1"/>
</dbReference>
<comment type="caution">
    <text evidence="4">The sequence shown here is derived from an EMBL/GenBank/DDBJ whole genome shotgun (WGS) entry which is preliminary data.</text>
</comment>
<evidence type="ECO:0000259" key="3">
    <source>
        <dbReference type="PROSITE" id="PS51186"/>
    </source>
</evidence>
<protein>
    <submittedName>
        <fullName evidence="4">GNAT family N-acetyltransferase</fullName>
    </submittedName>
</protein>
<dbReference type="EMBL" id="JBHSLV010000034">
    <property type="protein sequence ID" value="MFC5394942.1"/>
    <property type="molecule type" value="Genomic_DNA"/>
</dbReference>
<evidence type="ECO:0000256" key="2">
    <source>
        <dbReference type="ARBA" id="ARBA00023315"/>
    </source>
</evidence>
<dbReference type="InterPro" id="IPR050680">
    <property type="entry name" value="YpeA/RimI_acetyltransf"/>
</dbReference>
<evidence type="ECO:0000313" key="5">
    <source>
        <dbReference type="Proteomes" id="UP001596104"/>
    </source>
</evidence>
<evidence type="ECO:0000313" key="4">
    <source>
        <dbReference type="EMBL" id="MFC5394942.1"/>
    </source>
</evidence>
<name>A0ABW0HCI1_9HYPH</name>
<proteinExistence type="predicted"/>
<dbReference type="InterPro" id="IPR016181">
    <property type="entry name" value="Acyl_CoA_acyltransferase"/>
</dbReference>
<accession>A0ABW0HCI1</accession>
<dbReference type="PANTHER" id="PTHR43420">
    <property type="entry name" value="ACETYLTRANSFERASE"/>
    <property type="match status" value="1"/>
</dbReference>
<dbReference type="Gene3D" id="3.40.630.30">
    <property type="match status" value="1"/>
</dbReference>
<dbReference type="InterPro" id="IPR056935">
    <property type="entry name" value="Rv0428c-like_C"/>
</dbReference>
<reference evidence="5" key="1">
    <citation type="journal article" date="2019" name="Int. J. Syst. Evol. Microbiol.">
        <title>The Global Catalogue of Microorganisms (GCM) 10K type strain sequencing project: providing services to taxonomists for standard genome sequencing and annotation.</title>
        <authorList>
            <consortium name="The Broad Institute Genomics Platform"/>
            <consortium name="The Broad Institute Genome Sequencing Center for Infectious Disease"/>
            <person name="Wu L."/>
            <person name="Ma J."/>
        </authorList>
    </citation>
    <scope>NUCLEOTIDE SEQUENCE [LARGE SCALE GENOMIC DNA]</scope>
    <source>
        <strain evidence="5">CGMCC 1.16326</strain>
    </source>
</reference>
<gene>
    <name evidence="4" type="ORF">ACFPPC_20090</name>
</gene>
<dbReference type="PANTHER" id="PTHR43420:SF12">
    <property type="entry name" value="N-ACETYLTRANSFERASE DOMAIN-CONTAINING PROTEIN"/>
    <property type="match status" value="1"/>
</dbReference>
<dbReference type="Proteomes" id="UP001596104">
    <property type="component" value="Unassembled WGS sequence"/>
</dbReference>
<keyword evidence="2" id="KW-0012">Acyltransferase</keyword>
<keyword evidence="1" id="KW-0808">Transferase</keyword>
<organism evidence="4 5">
    <name type="scientific">Bosea vestrisii</name>
    <dbReference type="NCBI Taxonomy" id="151416"/>
    <lineage>
        <taxon>Bacteria</taxon>
        <taxon>Pseudomonadati</taxon>
        <taxon>Pseudomonadota</taxon>
        <taxon>Alphaproteobacteria</taxon>
        <taxon>Hyphomicrobiales</taxon>
        <taxon>Boseaceae</taxon>
        <taxon>Bosea</taxon>
    </lineage>
</organism>
<dbReference type="InterPro" id="IPR000182">
    <property type="entry name" value="GNAT_dom"/>
</dbReference>
<sequence>MDRPVTDILAMDLALVGACETRIVNAWPAPTTLVVDQWVVRFANGYSGRANSASSLREGGDMDEATLAFVEGLYRQAGLPPRIRFTPLVAESARRRFAERGYRIETASFGMVAELDPHLHLPIPGMVATAQADDAWIDGVCSHQTGAKRNREHLAAIVSGVRIPAAFATLRHEGRPAAYAMSVAERGMAEIGAVIVNETLRGKGLGKQMMLGLMGWAAAQGCSLAYLQVDQSNGLAFEMYKRLGFRTVYAYETWILDV</sequence>
<evidence type="ECO:0000256" key="1">
    <source>
        <dbReference type="ARBA" id="ARBA00022679"/>
    </source>
</evidence>
<feature type="domain" description="N-acetyltransferase" evidence="3">
    <location>
        <begin position="110"/>
        <end position="258"/>
    </location>
</feature>
<keyword evidence="5" id="KW-1185">Reference proteome</keyword>
<dbReference type="CDD" id="cd04301">
    <property type="entry name" value="NAT_SF"/>
    <property type="match status" value="1"/>
</dbReference>
<dbReference type="Pfam" id="PF24553">
    <property type="entry name" value="Rv0428c_C"/>
    <property type="match status" value="1"/>
</dbReference>